<evidence type="ECO:0000256" key="2">
    <source>
        <dbReference type="SAM" id="SignalP"/>
    </source>
</evidence>
<sequence>MRRFIGALLLLVPLAAGCGGSSNDTDGADRPATGSLTVEAANGPVTLPSPAKRIVSLSPTGTEMLFAIGAGEQVVAVDDYSTYPEEAPRTKLSGYQPNAEAIAGYEPDLVLVSDDQGGILAALEKLKIPVLHEPAAVKIDDSYDQLVDLGVATGHEKEASDVVADMKKRIDDAVKAAPDGSDLTYYHELDTSMYTVTSKTFVGGVYSLFGLQNVADKADKQGSGYPQLSAESLLKDDPKLIFMSHPKGTGESPESAAKRPGWAGLTAVKEGNVFALEDDVASRWGPRLPDLVEDISEAVKRAA</sequence>
<protein>
    <submittedName>
        <fullName evidence="4">ABC transporter substrate-binding protein</fullName>
    </submittedName>
</protein>
<dbReference type="CDD" id="cd01143">
    <property type="entry name" value="YvrC"/>
    <property type="match status" value="1"/>
</dbReference>
<feature type="signal peptide" evidence="2">
    <location>
        <begin position="1"/>
        <end position="18"/>
    </location>
</feature>
<reference evidence="4 5" key="1">
    <citation type="journal article" date="2019" name="Int. J. Syst. Evol. Microbiol.">
        <title>The Global Catalogue of Microorganisms (GCM) 10K type strain sequencing project: providing services to taxonomists for standard genome sequencing and annotation.</title>
        <authorList>
            <consortium name="The Broad Institute Genomics Platform"/>
            <consortium name="The Broad Institute Genome Sequencing Center for Infectious Disease"/>
            <person name="Wu L."/>
            <person name="Ma J."/>
        </authorList>
    </citation>
    <scope>NUCLEOTIDE SEQUENCE [LARGE SCALE GENOMIC DNA]</scope>
    <source>
        <strain evidence="4 5">JCM 8201</strain>
    </source>
</reference>
<keyword evidence="5" id="KW-1185">Reference proteome</keyword>
<dbReference type="PANTHER" id="PTHR30535">
    <property type="entry name" value="VITAMIN B12-BINDING PROTEIN"/>
    <property type="match status" value="1"/>
</dbReference>
<gene>
    <name evidence="4" type="ORF">GCM10010439_30920</name>
</gene>
<accession>A0ABN3U8U8</accession>
<comment type="caution">
    <text evidence="4">The sequence shown here is derived from an EMBL/GenBank/DDBJ whole genome shotgun (WGS) entry which is preliminary data.</text>
</comment>
<dbReference type="EMBL" id="BAAATZ010000012">
    <property type="protein sequence ID" value="GAA2726874.1"/>
    <property type="molecule type" value="Genomic_DNA"/>
</dbReference>
<evidence type="ECO:0000313" key="4">
    <source>
        <dbReference type="EMBL" id="GAA2726874.1"/>
    </source>
</evidence>
<feature type="chain" id="PRO_5045200622" evidence="2">
    <location>
        <begin position="19"/>
        <end position="303"/>
    </location>
</feature>
<name>A0ABN3U8U8_9ACTN</name>
<organism evidence="4 5">
    <name type="scientific">Actinocorallia aurantiaca</name>
    <dbReference type="NCBI Taxonomy" id="46204"/>
    <lineage>
        <taxon>Bacteria</taxon>
        <taxon>Bacillati</taxon>
        <taxon>Actinomycetota</taxon>
        <taxon>Actinomycetes</taxon>
        <taxon>Streptosporangiales</taxon>
        <taxon>Thermomonosporaceae</taxon>
        <taxon>Actinocorallia</taxon>
    </lineage>
</organism>
<dbReference type="PROSITE" id="PS50983">
    <property type="entry name" value="FE_B12_PBP"/>
    <property type="match status" value="1"/>
</dbReference>
<comment type="similarity">
    <text evidence="1">Belongs to the bacterial solute-binding protein 8 family.</text>
</comment>
<keyword evidence="2" id="KW-0732">Signal</keyword>
<dbReference type="Pfam" id="PF01497">
    <property type="entry name" value="Peripla_BP_2"/>
    <property type="match status" value="1"/>
</dbReference>
<feature type="domain" description="Fe/B12 periplasmic-binding" evidence="3">
    <location>
        <begin position="53"/>
        <end position="303"/>
    </location>
</feature>
<evidence type="ECO:0000259" key="3">
    <source>
        <dbReference type="PROSITE" id="PS50983"/>
    </source>
</evidence>
<dbReference type="InterPro" id="IPR050902">
    <property type="entry name" value="ABC_Transporter_SBP"/>
</dbReference>
<dbReference type="Proteomes" id="UP001501842">
    <property type="component" value="Unassembled WGS sequence"/>
</dbReference>
<evidence type="ECO:0000313" key="5">
    <source>
        <dbReference type="Proteomes" id="UP001501842"/>
    </source>
</evidence>
<dbReference type="InterPro" id="IPR002491">
    <property type="entry name" value="ABC_transptr_periplasmic_BD"/>
</dbReference>
<dbReference type="Gene3D" id="3.40.50.1980">
    <property type="entry name" value="Nitrogenase molybdenum iron protein domain"/>
    <property type="match status" value="2"/>
</dbReference>
<dbReference type="PROSITE" id="PS51257">
    <property type="entry name" value="PROKAR_LIPOPROTEIN"/>
    <property type="match status" value="1"/>
</dbReference>
<dbReference type="SUPFAM" id="SSF53807">
    <property type="entry name" value="Helical backbone' metal receptor"/>
    <property type="match status" value="1"/>
</dbReference>
<dbReference type="PANTHER" id="PTHR30535:SF34">
    <property type="entry name" value="MOLYBDATE-BINDING PROTEIN MOLA"/>
    <property type="match status" value="1"/>
</dbReference>
<evidence type="ECO:0000256" key="1">
    <source>
        <dbReference type="ARBA" id="ARBA00008814"/>
    </source>
</evidence>
<dbReference type="RefSeq" id="WP_344451068.1">
    <property type="nucleotide sequence ID" value="NZ_BAAATZ010000012.1"/>
</dbReference>
<proteinExistence type="inferred from homology"/>